<dbReference type="PANTHER" id="PTHR11455:SF9">
    <property type="entry name" value="CRYPTOCHROME CIRCADIAN CLOCK 5 ISOFORM X1"/>
    <property type="match status" value="1"/>
</dbReference>
<dbReference type="GO" id="GO:0071949">
    <property type="term" value="F:FAD binding"/>
    <property type="evidence" value="ECO:0007669"/>
    <property type="project" value="TreeGrafter"/>
</dbReference>
<dbReference type="InterPro" id="IPR006050">
    <property type="entry name" value="DNA_photolyase_N"/>
</dbReference>
<dbReference type="Pfam" id="PF00875">
    <property type="entry name" value="DNA_photolyase"/>
    <property type="match status" value="1"/>
</dbReference>
<dbReference type="AlphaFoldDB" id="A0A6A6T933"/>
<dbReference type="Gene3D" id="3.40.50.620">
    <property type="entry name" value="HUPs"/>
    <property type="match status" value="1"/>
</dbReference>
<dbReference type="InterPro" id="IPR005101">
    <property type="entry name" value="Cryptochr/Photolyase_FAD-bd"/>
</dbReference>
<evidence type="ECO:0000256" key="6">
    <source>
        <dbReference type="SAM" id="MobiDB-lite"/>
    </source>
</evidence>
<evidence type="ECO:0000256" key="4">
    <source>
        <dbReference type="PIRSR" id="PIRSR602081-1"/>
    </source>
</evidence>
<evidence type="ECO:0000313" key="9">
    <source>
        <dbReference type="Proteomes" id="UP000799324"/>
    </source>
</evidence>
<feature type="domain" description="Photolyase/cryptochrome alpha/beta" evidence="7">
    <location>
        <begin position="7"/>
        <end position="139"/>
    </location>
</feature>
<feature type="region of interest" description="Disordered" evidence="6">
    <location>
        <begin position="171"/>
        <end position="205"/>
    </location>
</feature>
<keyword evidence="8" id="KW-0456">Lyase</keyword>
<keyword evidence="2 4" id="KW-0285">Flavoprotein</keyword>
<evidence type="ECO:0000256" key="2">
    <source>
        <dbReference type="ARBA" id="ARBA00022630"/>
    </source>
</evidence>
<feature type="binding site" evidence="4">
    <location>
        <begin position="279"/>
        <end position="283"/>
    </location>
    <ligand>
        <name>FAD</name>
        <dbReference type="ChEBI" id="CHEBI:57692"/>
    </ligand>
</feature>
<evidence type="ECO:0000313" key="8">
    <source>
        <dbReference type="EMBL" id="KAF2656162.1"/>
    </source>
</evidence>
<sequence length="643" mass="72517">MPPKAKPRVVYWFRTDLRLHDSPALAAALELKPSVLYPIWTWDPHYVYRARVGPNRWKFLLDCQSDLSTSITELNPKSKLFLIREAPQTLFPKLFKEWKITHLVFEKDTDAYARDRDAEVMQIAKDAGVQVIVKMGRTLYDPDALVQHNHGKPTMSMSQVQAAGKQIGDIARPIPAPTSLPDPGETTLSFAQEKPGPEPDINAIQRDGNEASYSSLAGPNGDFAVPTMEELGLKEATTLHRGGETIALDMLSAIIKNESYTATFEKPKTAPTAFSPQATTLLSPHMHFGSLSCREFYWRVQDVVDAYKKAGKHASEPPTSLTGQLLFRDMYFGAQAKLGYAFGQTYGNPQCRFIPWHLPSEIDTATGLITGRYLTDNATAESYFLRWKEGRTGFPWIDALMRQLRLEGWIHHLGRHAVASFLTRGGCYVDWERGAEVFEEWLIDHEAACNIGNWQWLSCTAFFSQFYRVYSPVAFPAKWDKEGAFVRRYVPELARFDKKYIYEPWKAPIADQKAWGCVIRGDGVKSEEGEYRVYPKPMFDFATQREVCIQGLKNAYKVGLHGNDAKVLDGTWRKLFDDEAEGPTEGNDGPPGAMVEHEDADGHEEVEHVAPPTPKKGKGKTGHKREKIQGTLDRLVTRKKAKT</sequence>
<comment type="similarity">
    <text evidence="1">Belongs to the DNA photolyase class-1 family.</text>
</comment>
<dbReference type="SUPFAM" id="SSF52425">
    <property type="entry name" value="Cryptochrome/photolyase, N-terminal domain"/>
    <property type="match status" value="1"/>
</dbReference>
<dbReference type="GO" id="GO:0032922">
    <property type="term" value="P:circadian regulation of gene expression"/>
    <property type="evidence" value="ECO:0007669"/>
    <property type="project" value="TreeGrafter"/>
</dbReference>
<dbReference type="Pfam" id="PF03441">
    <property type="entry name" value="FAD_binding_7"/>
    <property type="match status" value="1"/>
</dbReference>
<evidence type="ECO:0000256" key="3">
    <source>
        <dbReference type="ARBA" id="ARBA00022827"/>
    </source>
</evidence>
<feature type="site" description="Electron transfer via tryptophanyl radical" evidence="5">
    <location>
        <position position="356"/>
    </location>
</feature>
<dbReference type="GO" id="GO:0043153">
    <property type="term" value="P:entrainment of circadian clock by photoperiod"/>
    <property type="evidence" value="ECO:0007669"/>
    <property type="project" value="TreeGrafter"/>
</dbReference>
<dbReference type="PROSITE" id="PS51645">
    <property type="entry name" value="PHR_CRY_ALPHA_BETA"/>
    <property type="match status" value="1"/>
</dbReference>
<dbReference type="PANTHER" id="PTHR11455">
    <property type="entry name" value="CRYPTOCHROME"/>
    <property type="match status" value="1"/>
</dbReference>
<dbReference type="GO" id="GO:0005634">
    <property type="term" value="C:nucleus"/>
    <property type="evidence" value="ECO:0007669"/>
    <property type="project" value="TreeGrafter"/>
</dbReference>
<dbReference type="GO" id="GO:0005737">
    <property type="term" value="C:cytoplasm"/>
    <property type="evidence" value="ECO:0007669"/>
    <property type="project" value="TreeGrafter"/>
</dbReference>
<dbReference type="InterPro" id="IPR014729">
    <property type="entry name" value="Rossmann-like_a/b/a_fold"/>
</dbReference>
<evidence type="ECO:0000256" key="5">
    <source>
        <dbReference type="PIRSR" id="PIRSR602081-2"/>
    </source>
</evidence>
<dbReference type="InterPro" id="IPR036134">
    <property type="entry name" value="Crypto/Photolyase_FAD-like_sf"/>
</dbReference>
<proteinExistence type="inferred from homology"/>
<organism evidence="8 9">
    <name type="scientific">Lophiostoma macrostomum CBS 122681</name>
    <dbReference type="NCBI Taxonomy" id="1314788"/>
    <lineage>
        <taxon>Eukaryota</taxon>
        <taxon>Fungi</taxon>
        <taxon>Dikarya</taxon>
        <taxon>Ascomycota</taxon>
        <taxon>Pezizomycotina</taxon>
        <taxon>Dothideomycetes</taxon>
        <taxon>Pleosporomycetidae</taxon>
        <taxon>Pleosporales</taxon>
        <taxon>Lophiostomataceae</taxon>
        <taxon>Lophiostoma</taxon>
    </lineage>
</organism>
<feature type="site" description="Electron transfer via tryptophanyl radical" evidence="5">
    <location>
        <position position="431"/>
    </location>
</feature>
<reference evidence="8" key="1">
    <citation type="journal article" date="2020" name="Stud. Mycol.">
        <title>101 Dothideomycetes genomes: a test case for predicting lifestyles and emergence of pathogens.</title>
        <authorList>
            <person name="Haridas S."/>
            <person name="Albert R."/>
            <person name="Binder M."/>
            <person name="Bloem J."/>
            <person name="Labutti K."/>
            <person name="Salamov A."/>
            <person name="Andreopoulos B."/>
            <person name="Baker S."/>
            <person name="Barry K."/>
            <person name="Bills G."/>
            <person name="Bluhm B."/>
            <person name="Cannon C."/>
            <person name="Castanera R."/>
            <person name="Culley D."/>
            <person name="Daum C."/>
            <person name="Ezra D."/>
            <person name="Gonzalez J."/>
            <person name="Henrissat B."/>
            <person name="Kuo A."/>
            <person name="Liang C."/>
            <person name="Lipzen A."/>
            <person name="Lutzoni F."/>
            <person name="Magnuson J."/>
            <person name="Mondo S."/>
            <person name="Nolan M."/>
            <person name="Ohm R."/>
            <person name="Pangilinan J."/>
            <person name="Park H.-J."/>
            <person name="Ramirez L."/>
            <person name="Alfaro M."/>
            <person name="Sun H."/>
            <person name="Tritt A."/>
            <person name="Yoshinaga Y."/>
            <person name="Zwiers L.-H."/>
            <person name="Turgeon B."/>
            <person name="Goodwin S."/>
            <person name="Spatafora J."/>
            <person name="Crous P."/>
            <person name="Grigoriev I."/>
        </authorList>
    </citation>
    <scope>NUCLEOTIDE SEQUENCE</scope>
    <source>
        <strain evidence="8">CBS 122681</strain>
    </source>
</reference>
<dbReference type="InterPro" id="IPR036155">
    <property type="entry name" value="Crypto/Photolyase_N_sf"/>
</dbReference>
<feature type="region of interest" description="Disordered" evidence="6">
    <location>
        <begin position="578"/>
        <end position="643"/>
    </location>
</feature>
<feature type="binding site" evidence="4">
    <location>
        <begin position="324"/>
        <end position="331"/>
    </location>
    <ligand>
        <name>FAD</name>
        <dbReference type="ChEBI" id="CHEBI:57692"/>
    </ligand>
</feature>
<keyword evidence="3 4" id="KW-0274">FAD</keyword>
<gene>
    <name evidence="8" type="ORF">K491DRAFT_692185</name>
</gene>
<dbReference type="Gene3D" id="1.25.40.80">
    <property type="match status" value="1"/>
</dbReference>
<dbReference type="OrthoDB" id="435881at2759"/>
<evidence type="ECO:0000256" key="1">
    <source>
        <dbReference type="ARBA" id="ARBA00005862"/>
    </source>
</evidence>
<name>A0A6A6T933_9PLEO</name>
<dbReference type="Proteomes" id="UP000799324">
    <property type="component" value="Unassembled WGS sequence"/>
</dbReference>
<accession>A0A6A6T933</accession>
<comment type="cofactor">
    <cofactor evidence="4">
        <name>FAD</name>
        <dbReference type="ChEBI" id="CHEBI:57692"/>
    </cofactor>
    <text evidence="4">Binds 1 FAD per subunit.</text>
</comment>
<dbReference type="Gene3D" id="1.10.579.10">
    <property type="entry name" value="DNA Cyclobutane Dipyrimidine Photolyase, subunit A, domain 3"/>
    <property type="match status" value="1"/>
</dbReference>
<keyword evidence="9" id="KW-1185">Reference proteome</keyword>
<dbReference type="EMBL" id="MU004339">
    <property type="protein sequence ID" value="KAF2656162.1"/>
    <property type="molecule type" value="Genomic_DNA"/>
</dbReference>
<dbReference type="GO" id="GO:0003904">
    <property type="term" value="F:deoxyribodipyrimidine photo-lyase activity"/>
    <property type="evidence" value="ECO:0007669"/>
    <property type="project" value="TreeGrafter"/>
</dbReference>
<dbReference type="GO" id="GO:0003677">
    <property type="term" value="F:DNA binding"/>
    <property type="evidence" value="ECO:0007669"/>
    <property type="project" value="TreeGrafter"/>
</dbReference>
<feature type="site" description="Electron transfer via tryptophanyl radical" evidence="5">
    <location>
        <position position="454"/>
    </location>
</feature>
<dbReference type="InterPro" id="IPR002081">
    <property type="entry name" value="Cryptochrome/DNA_photolyase_1"/>
</dbReference>
<evidence type="ECO:0000259" key="7">
    <source>
        <dbReference type="PROSITE" id="PS51645"/>
    </source>
</evidence>
<feature type="compositionally biased region" description="Basic residues" evidence="6">
    <location>
        <begin position="615"/>
        <end position="626"/>
    </location>
</feature>
<protein>
    <submittedName>
        <fullName evidence="8">Cryptochrome/photolyase FAD-binding domain-containing protein</fullName>
    </submittedName>
</protein>
<dbReference type="SUPFAM" id="SSF48173">
    <property type="entry name" value="Cryptochrome/photolyase FAD-binding domain"/>
    <property type="match status" value="1"/>
</dbReference>